<keyword evidence="1" id="KW-0998">Cell outer membrane</keyword>
<evidence type="ECO:0000313" key="5">
    <source>
        <dbReference type="Proteomes" id="UP000238442"/>
    </source>
</evidence>
<comment type="similarity">
    <text evidence="1">Belongs to the TonB-dependent receptor family.</text>
</comment>
<dbReference type="RefSeq" id="WP_105217212.1">
    <property type="nucleotide sequence ID" value="NZ_CP027062.1"/>
</dbReference>
<dbReference type="InterPro" id="IPR039426">
    <property type="entry name" value="TonB-dep_rcpt-like"/>
</dbReference>
<dbReference type="Gene3D" id="2.170.130.10">
    <property type="entry name" value="TonB-dependent receptor, plug domain"/>
    <property type="match status" value="1"/>
</dbReference>
<accession>A0A2S0HZ90</accession>
<keyword evidence="2" id="KW-0732">Signal</keyword>
<gene>
    <name evidence="4" type="ORF">C5O00_12740</name>
</gene>
<dbReference type="Gene3D" id="2.60.40.1120">
    <property type="entry name" value="Carboxypeptidase-like, regulatory domain"/>
    <property type="match status" value="1"/>
</dbReference>
<dbReference type="SUPFAM" id="SSF56935">
    <property type="entry name" value="Porins"/>
    <property type="match status" value="1"/>
</dbReference>
<evidence type="ECO:0000313" key="4">
    <source>
        <dbReference type="EMBL" id="AVI51972.1"/>
    </source>
</evidence>
<dbReference type="EMBL" id="CP027062">
    <property type="protein sequence ID" value="AVI51972.1"/>
    <property type="molecule type" value="Genomic_DNA"/>
</dbReference>
<dbReference type="Proteomes" id="UP000238442">
    <property type="component" value="Chromosome"/>
</dbReference>
<dbReference type="KEGG" id="aue:C5O00_12740"/>
<dbReference type="InterPro" id="IPR037066">
    <property type="entry name" value="Plug_dom_sf"/>
</dbReference>
<dbReference type="OrthoDB" id="982809at2"/>
<organism evidence="4 5">
    <name type="scientific">Pukyongia salina</name>
    <dbReference type="NCBI Taxonomy" id="2094025"/>
    <lineage>
        <taxon>Bacteria</taxon>
        <taxon>Pseudomonadati</taxon>
        <taxon>Bacteroidota</taxon>
        <taxon>Flavobacteriia</taxon>
        <taxon>Flavobacteriales</taxon>
        <taxon>Flavobacteriaceae</taxon>
        <taxon>Pukyongia</taxon>
    </lineage>
</organism>
<protein>
    <recommendedName>
        <fullName evidence="3">TonB-dependent receptor plug domain-containing protein</fullName>
    </recommendedName>
</protein>
<dbReference type="AlphaFoldDB" id="A0A2S0HZ90"/>
<keyword evidence="5" id="KW-1185">Reference proteome</keyword>
<name>A0A2S0HZ90_9FLAO</name>
<evidence type="ECO:0000256" key="1">
    <source>
        <dbReference type="PROSITE-ProRule" id="PRU01360"/>
    </source>
</evidence>
<evidence type="ECO:0000259" key="3">
    <source>
        <dbReference type="Pfam" id="PF07715"/>
    </source>
</evidence>
<dbReference type="GO" id="GO:0009279">
    <property type="term" value="C:cell outer membrane"/>
    <property type="evidence" value="ECO:0007669"/>
    <property type="project" value="UniProtKB-SubCell"/>
</dbReference>
<feature type="chain" id="PRO_5015496288" description="TonB-dependent receptor plug domain-containing protein" evidence="2">
    <location>
        <begin position="21"/>
        <end position="226"/>
    </location>
</feature>
<dbReference type="SUPFAM" id="SSF49464">
    <property type="entry name" value="Carboxypeptidase regulatory domain-like"/>
    <property type="match status" value="1"/>
</dbReference>
<feature type="signal peptide" evidence="2">
    <location>
        <begin position="1"/>
        <end position="20"/>
    </location>
</feature>
<keyword evidence="1" id="KW-0812">Transmembrane</keyword>
<keyword evidence="1" id="KW-1134">Transmembrane beta strand</keyword>
<dbReference type="Pfam" id="PF07715">
    <property type="entry name" value="Plug"/>
    <property type="match status" value="1"/>
</dbReference>
<keyword evidence="1" id="KW-0472">Membrane</keyword>
<dbReference type="PROSITE" id="PS52016">
    <property type="entry name" value="TONB_DEPENDENT_REC_3"/>
    <property type="match status" value="1"/>
</dbReference>
<feature type="domain" description="TonB-dependent receptor plug" evidence="3">
    <location>
        <begin position="124"/>
        <end position="219"/>
    </location>
</feature>
<dbReference type="InterPro" id="IPR012910">
    <property type="entry name" value="Plug_dom"/>
</dbReference>
<sequence length="226" mass="24863">MKLYSVYISAIVLLSSSALTAQHKIIGTVSNNKDKPIAGAQIFLDSINSNVKTNKNGEYQVLTMGDLKALHVYTPKYGLLSHDYNGEQKVDFVYIDGRLSSGERLSNKDKVSIGYDEKDEKYIAVKIDVVDADKRIDATRFLSIYDLIRDQLPGVRVSSDNKITIRGVNSLISAQDPLFVVDGNVVSSIDYILPVDVDKISVLKGSETSIYGSRGANGVILIRTKK</sequence>
<comment type="subcellular location">
    <subcellularLocation>
        <location evidence="1">Cell outer membrane</location>
        <topology evidence="1">Multi-pass membrane protein</topology>
    </subcellularLocation>
</comment>
<evidence type="ECO:0000256" key="2">
    <source>
        <dbReference type="SAM" id="SignalP"/>
    </source>
</evidence>
<keyword evidence="1" id="KW-0813">Transport</keyword>
<proteinExistence type="inferred from homology"/>
<reference evidence="4 5" key="1">
    <citation type="submission" date="2018-02" db="EMBL/GenBank/DDBJ databases">
        <title>Genomic analysis of the strain RR4-38 isolated from a seawater recirculating aquaculture system.</title>
        <authorList>
            <person name="Kim Y.-S."/>
            <person name="Jang Y.H."/>
            <person name="Kim K.-H."/>
        </authorList>
    </citation>
    <scope>NUCLEOTIDE SEQUENCE [LARGE SCALE GENOMIC DNA]</scope>
    <source>
        <strain evidence="4 5">RR4-38</strain>
    </source>
</reference>
<dbReference type="InterPro" id="IPR008969">
    <property type="entry name" value="CarboxyPept-like_regulatory"/>
</dbReference>